<feature type="domain" description="GIY-YIG" evidence="2">
    <location>
        <begin position="2"/>
        <end position="79"/>
    </location>
</feature>
<proteinExistence type="inferred from homology"/>
<evidence type="ECO:0000313" key="3">
    <source>
        <dbReference type="EMBL" id="MBF4982866.1"/>
    </source>
</evidence>
<keyword evidence="4" id="KW-1185">Reference proteome</keyword>
<sequence>MKRGFVYILTNKNNTTLYVGETSDLQDRIKKHISKFYPKSFSARYNLNKLVYVEAYQMIGDAKQREIQLKAGSRAKKIILIEKENPDWNDIYPEMMSKYY</sequence>
<dbReference type="PANTHER" id="PTHR34477:SF5">
    <property type="entry name" value="BSL5627 PROTEIN"/>
    <property type="match status" value="1"/>
</dbReference>
<reference evidence="3 4" key="1">
    <citation type="submission" date="2020-11" db="EMBL/GenBank/DDBJ databases">
        <title>P. mediterranea TC4 genome.</title>
        <authorList>
            <person name="Molmeret M."/>
        </authorList>
    </citation>
    <scope>NUCLEOTIDE SEQUENCE [LARGE SCALE GENOMIC DNA]</scope>
    <source>
        <strain evidence="3 4">TC4</strain>
    </source>
</reference>
<evidence type="ECO:0000313" key="4">
    <source>
        <dbReference type="Proteomes" id="UP001194729"/>
    </source>
</evidence>
<dbReference type="CDD" id="cd10448">
    <property type="entry name" value="GIY-YIG_unchar_3"/>
    <property type="match status" value="1"/>
</dbReference>
<comment type="similarity">
    <text evidence="1">Belongs to the UPF0213 family.</text>
</comment>
<protein>
    <submittedName>
        <fullName evidence="3">GIY-YIG nuclease family protein</fullName>
    </submittedName>
</protein>
<evidence type="ECO:0000256" key="1">
    <source>
        <dbReference type="ARBA" id="ARBA00007435"/>
    </source>
</evidence>
<dbReference type="Proteomes" id="UP001194729">
    <property type="component" value="Unassembled WGS sequence"/>
</dbReference>
<comment type="caution">
    <text evidence="3">The sequence shown here is derived from an EMBL/GenBank/DDBJ whole genome shotgun (WGS) entry which is preliminary data.</text>
</comment>
<name>A0ABS0A0G9_9FLAO</name>
<evidence type="ECO:0000259" key="2">
    <source>
        <dbReference type="PROSITE" id="PS50164"/>
    </source>
</evidence>
<dbReference type="Pfam" id="PF01541">
    <property type="entry name" value="GIY-YIG"/>
    <property type="match status" value="1"/>
</dbReference>
<organism evidence="3 4">
    <name type="scientific">Nonlabens mediterrranea</name>
    <dbReference type="NCBI Taxonomy" id="1419947"/>
    <lineage>
        <taxon>Bacteria</taxon>
        <taxon>Pseudomonadati</taxon>
        <taxon>Bacteroidota</taxon>
        <taxon>Flavobacteriia</taxon>
        <taxon>Flavobacteriales</taxon>
        <taxon>Flavobacteriaceae</taxon>
        <taxon>Nonlabens</taxon>
    </lineage>
</organism>
<accession>A0ABS0A0G9</accession>
<dbReference type="PANTHER" id="PTHR34477">
    <property type="entry name" value="UPF0213 PROTEIN YHBQ"/>
    <property type="match status" value="1"/>
</dbReference>
<dbReference type="InterPro" id="IPR035901">
    <property type="entry name" value="GIY-YIG_endonuc_sf"/>
</dbReference>
<dbReference type="InterPro" id="IPR050190">
    <property type="entry name" value="UPF0213_domain"/>
</dbReference>
<dbReference type="InterPro" id="IPR000305">
    <property type="entry name" value="GIY-YIG_endonuc"/>
</dbReference>
<dbReference type="Gene3D" id="3.40.1440.10">
    <property type="entry name" value="GIY-YIG endonuclease"/>
    <property type="match status" value="1"/>
</dbReference>
<dbReference type="PROSITE" id="PS50164">
    <property type="entry name" value="GIY_YIG"/>
    <property type="match status" value="1"/>
</dbReference>
<dbReference type="SMART" id="SM00465">
    <property type="entry name" value="GIYc"/>
    <property type="match status" value="1"/>
</dbReference>
<dbReference type="SUPFAM" id="SSF82771">
    <property type="entry name" value="GIY-YIG endonuclease"/>
    <property type="match status" value="1"/>
</dbReference>
<gene>
    <name evidence="3" type="ORF">FNJ87_00420</name>
</gene>
<dbReference type="EMBL" id="JADKYU010000019">
    <property type="protein sequence ID" value="MBF4982866.1"/>
    <property type="molecule type" value="Genomic_DNA"/>
</dbReference>